<feature type="transmembrane region" description="Helical" evidence="1">
    <location>
        <begin position="167"/>
        <end position="191"/>
    </location>
</feature>
<feature type="transmembrane region" description="Helical" evidence="1">
    <location>
        <begin position="6"/>
        <end position="32"/>
    </location>
</feature>
<organism evidence="2 3">
    <name type="scientific">Rhodococcus artemisiae</name>
    <dbReference type="NCBI Taxonomy" id="714159"/>
    <lineage>
        <taxon>Bacteria</taxon>
        <taxon>Bacillati</taxon>
        <taxon>Actinomycetota</taxon>
        <taxon>Actinomycetes</taxon>
        <taxon>Mycobacteriales</taxon>
        <taxon>Nocardiaceae</taxon>
        <taxon>Rhodococcus</taxon>
    </lineage>
</organism>
<protein>
    <submittedName>
        <fullName evidence="2">GAP family protein</fullName>
    </submittedName>
</protein>
<keyword evidence="3" id="KW-1185">Reference proteome</keyword>
<feature type="transmembrane region" description="Helical" evidence="1">
    <location>
        <begin position="132"/>
        <end position="155"/>
    </location>
</feature>
<gene>
    <name evidence="2" type="ORF">Q7514_04470</name>
</gene>
<keyword evidence="1" id="KW-1133">Transmembrane helix</keyword>
<proteinExistence type="predicted"/>
<keyword evidence="1" id="KW-0812">Transmembrane</keyword>
<dbReference type="InterPro" id="IPR021315">
    <property type="entry name" value="Gap/Sap"/>
</dbReference>
<evidence type="ECO:0000313" key="3">
    <source>
        <dbReference type="Proteomes" id="UP001336020"/>
    </source>
</evidence>
<dbReference type="EMBL" id="JAUTXY010000002">
    <property type="protein sequence ID" value="MEE2056777.1"/>
    <property type="molecule type" value="Genomic_DNA"/>
</dbReference>
<name>A0ABU7L5G0_9NOCA</name>
<evidence type="ECO:0000313" key="2">
    <source>
        <dbReference type="EMBL" id="MEE2056777.1"/>
    </source>
</evidence>
<keyword evidence="1" id="KW-0472">Membrane</keyword>
<reference evidence="2 3" key="1">
    <citation type="submission" date="2023-07" db="EMBL/GenBank/DDBJ databases">
        <authorList>
            <person name="Girao M."/>
            <person name="Carvalho M.F."/>
        </authorList>
    </citation>
    <scope>NUCLEOTIDE SEQUENCE [LARGE SCALE GENOMIC DNA]</scope>
    <source>
        <strain evidence="2 3">YIM65754</strain>
    </source>
</reference>
<evidence type="ECO:0000256" key="1">
    <source>
        <dbReference type="SAM" id="Phobius"/>
    </source>
</evidence>
<feature type="transmembrane region" description="Helical" evidence="1">
    <location>
        <begin position="72"/>
        <end position="96"/>
    </location>
</feature>
<feature type="transmembrane region" description="Helical" evidence="1">
    <location>
        <begin position="39"/>
        <end position="60"/>
    </location>
</feature>
<dbReference type="Pfam" id="PF11139">
    <property type="entry name" value="SfLAP"/>
    <property type="match status" value="1"/>
</dbReference>
<accession>A0ABU7L5G0</accession>
<dbReference type="Proteomes" id="UP001336020">
    <property type="component" value="Unassembled WGS sequence"/>
</dbReference>
<dbReference type="RefSeq" id="WP_330132063.1">
    <property type="nucleotide sequence ID" value="NZ_JAUTXY010000002.1"/>
</dbReference>
<comment type="caution">
    <text evidence="2">The sequence shown here is derived from an EMBL/GenBank/DDBJ whole genome shotgun (WGS) entry which is preliminary data.</text>
</comment>
<sequence>MSGVVVQLIPLALGIIMSPLAIIGVVAVLLSARARPNSLAFLAGWVLGACSAIGVTYLILSRLAVHEHHDPPLWVPILHLTLALVFAVGSGIMFVASQRIKAISAERAEGAEPTPELPAMFRAISEFGPGKSFGLGVGLFVLNPVDLSCAVAAALTLRLSGLTGSVVWVTSIAFVIVSVSSVAVPVLFLLIRGERAQKPLTDLRTWIATHTKLLNVALLVLLAIMQFGKALNTL</sequence>
<feature type="transmembrane region" description="Helical" evidence="1">
    <location>
        <begin position="212"/>
        <end position="231"/>
    </location>
</feature>